<dbReference type="EMBL" id="JAWHTF010000001">
    <property type="protein sequence ID" value="MDU8885274.1"/>
    <property type="molecule type" value="Genomic_DNA"/>
</dbReference>
<evidence type="ECO:0000313" key="1">
    <source>
        <dbReference type="EMBL" id="MDU8885274.1"/>
    </source>
</evidence>
<gene>
    <name evidence="1" type="ORF">RXV94_03815</name>
</gene>
<comment type="caution">
    <text evidence="1">The sequence shown here is derived from an EMBL/GenBank/DDBJ whole genome shotgun (WGS) entry which is preliminary data.</text>
</comment>
<protein>
    <submittedName>
        <fullName evidence="1">Carboxypeptidase-like regulatory domain-containing protein</fullName>
    </submittedName>
</protein>
<dbReference type="InterPro" id="IPR008969">
    <property type="entry name" value="CarboxyPept-like_regulatory"/>
</dbReference>
<organism evidence="1 2">
    <name type="scientific">Gilvirhabdus luticola</name>
    <dbReference type="NCBI Taxonomy" id="3079858"/>
    <lineage>
        <taxon>Bacteria</taxon>
        <taxon>Pseudomonadati</taxon>
        <taxon>Bacteroidota</taxon>
        <taxon>Flavobacteriia</taxon>
        <taxon>Flavobacteriales</taxon>
        <taxon>Flavobacteriaceae</taxon>
        <taxon>Gilvirhabdus</taxon>
    </lineage>
</organism>
<accession>A0ABU3U4D6</accession>
<proteinExistence type="predicted"/>
<dbReference type="SUPFAM" id="SSF49464">
    <property type="entry name" value="Carboxypeptidase regulatory domain-like"/>
    <property type="match status" value="1"/>
</dbReference>
<dbReference type="Pfam" id="PF13715">
    <property type="entry name" value="CarbopepD_reg_2"/>
    <property type="match status" value="1"/>
</dbReference>
<reference evidence="1 2" key="1">
    <citation type="submission" date="2023-10" db="EMBL/GenBank/DDBJ databases">
        <title>Marimonas sp. nov. isolated from tidal mud flat.</title>
        <authorList>
            <person name="Jaincy N.J."/>
            <person name="Srinivasan S."/>
            <person name="Lee S.-S."/>
        </authorList>
    </citation>
    <scope>NUCLEOTIDE SEQUENCE [LARGE SCALE GENOMIC DNA]</scope>
    <source>
        <strain evidence="1 2">MJ-SS3</strain>
    </source>
</reference>
<keyword evidence="2" id="KW-1185">Reference proteome</keyword>
<sequence length="260" mass="29662">MRRIIYLLILLFPLTHVLSQSVNRVEIEGKVFSKNNEVESVTVYNMSSNRGTITNENGEFKIEVALNDVLEISALQYIKGSIIITEEILNKEFVKISLIENVTQLQEVFILPYDLTGNMVVDTEEVRLIEPILFELGNMNAFELPDDQYTEVVNPFMNNGELMYAMNVGAVIGLLFDAIMPNKTKGKNNKENLQEVYNKSLEGVLGRTYIVNKFNIPDDRLDAFLVFVESNGVDQNLLLEKNRMQLIEYLHVQSGLFLKS</sequence>
<name>A0ABU3U4D6_9FLAO</name>
<dbReference type="Proteomes" id="UP001268651">
    <property type="component" value="Unassembled WGS sequence"/>
</dbReference>
<dbReference type="RefSeq" id="WP_316661133.1">
    <property type="nucleotide sequence ID" value="NZ_JAWHTF010000001.1"/>
</dbReference>
<evidence type="ECO:0000313" key="2">
    <source>
        <dbReference type="Proteomes" id="UP001268651"/>
    </source>
</evidence>